<dbReference type="Pfam" id="PF24681">
    <property type="entry name" value="Kelch_KLHDC2_KLHL20_DRC7"/>
    <property type="match status" value="1"/>
</dbReference>
<evidence type="ECO:0000313" key="4">
    <source>
        <dbReference type="EMBL" id="CAK9009748.1"/>
    </source>
</evidence>
<organism evidence="4 5">
    <name type="scientific">Durusdinium trenchii</name>
    <dbReference type="NCBI Taxonomy" id="1381693"/>
    <lineage>
        <taxon>Eukaryota</taxon>
        <taxon>Sar</taxon>
        <taxon>Alveolata</taxon>
        <taxon>Dinophyceae</taxon>
        <taxon>Suessiales</taxon>
        <taxon>Symbiodiniaceae</taxon>
        <taxon>Durusdinium</taxon>
    </lineage>
</organism>
<keyword evidence="2" id="KW-0677">Repeat</keyword>
<comment type="caution">
    <text evidence="4">The sequence shown here is derived from an EMBL/GenBank/DDBJ whole genome shotgun (WGS) entry which is preliminary data.</text>
</comment>
<reference evidence="4 5" key="1">
    <citation type="submission" date="2024-02" db="EMBL/GenBank/DDBJ databases">
        <authorList>
            <person name="Chen Y."/>
            <person name="Shah S."/>
            <person name="Dougan E. K."/>
            <person name="Thang M."/>
            <person name="Chan C."/>
        </authorList>
    </citation>
    <scope>NUCLEOTIDE SEQUENCE [LARGE SCALE GENOMIC DNA]</scope>
</reference>
<feature type="transmembrane region" description="Helical" evidence="3">
    <location>
        <begin position="193"/>
        <end position="214"/>
    </location>
</feature>
<dbReference type="Proteomes" id="UP001642484">
    <property type="component" value="Unassembled WGS sequence"/>
</dbReference>
<accession>A0ABP0J5T9</accession>
<proteinExistence type="predicted"/>
<name>A0ABP0J5T9_9DINO</name>
<protein>
    <submittedName>
        <fullName evidence="4">Uncharacterized protein</fullName>
    </submittedName>
</protein>
<keyword evidence="3" id="KW-0472">Membrane</keyword>
<sequence>MACEASTWSVVEPHGWKPMARYAHQALMGADGRMWIYGGYNINGTAKEGVAMVALDRLYCFDTDKRIWSALTAAGSAPNYLGYPFVAMDAAGRMWMGGGFISSTEVNANLFYLDTLSTDLQWKEVEDFKSDVDGPPLNRIGAEAVMEANGNMWIVGGMTELRQQLPLCRLATAVQAPTTATTTTTPRPDPGTYIWIILLVVLLCIIILGGLLFLRKRRNLKLLQERQDPQQVEMGEARRA</sequence>
<dbReference type="EMBL" id="CAXAMN010004514">
    <property type="protein sequence ID" value="CAK9009748.1"/>
    <property type="molecule type" value="Genomic_DNA"/>
</dbReference>
<gene>
    <name evidence="4" type="ORF">CCMP2556_LOCUS9794</name>
</gene>
<keyword evidence="3" id="KW-0812">Transmembrane</keyword>
<keyword evidence="5" id="KW-1185">Reference proteome</keyword>
<dbReference type="Gene3D" id="2.120.10.80">
    <property type="entry name" value="Kelch-type beta propeller"/>
    <property type="match status" value="1"/>
</dbReference>
<evidence type="ECO:0000256" key="1">
    <source>
        <dbReference type="ARBA" id="ARBA00022441"/>
    </source>
</evidence>
<evidence type="ECO:0000256" key="2">
    <source>
        <dbReference type="ARBA" id="ARBA00022737"/>
    </source>
</evidence>
<dbReference type="PANTHER" id="PTHR46093:SF18">
    <property type="entry name" value="FIBRONECTIN TYPE-III DOMAIN-CONTAINING PROTEIN"/>
    <property type="match status" value="1"/>
</dbReference>
<evidence type="ECO:0000313" key="5">
    <source>
        <dbReference type="Proteomes" id="UP001642484"/>
    </source>
</evidence>
<dbReference type="SUPFAM" id="SSF117281">
    <property type="entry name" value="Kelch motif"/>
    <property type="match status" value="1"/>
</dbReference>
<dbReference type="PANTHER" id="PTHR46093">
    <property type="entry name" value="ACYL-COA-BINDING DOMAIN-CONTAINING PROTEIN 5"/>
    <property type="match status" value="1"/>
</dbReference>
<keyword evidence="3" id="KW-1133">Transmembrane helix</keyword>
<dbReference type="InterPro" id="IPR015915">
    <property type="entry name" value="Kelch-typ_b-propeller"/>
</dbReference>
<keyword evidence="1" id="KW-0880">Kelch repeat</keyword>
<evidence type="ECO:0000256" key="3">
    <source>
        <dbReference type="SAM" id="Phobius"/>
    </source>
</evidence>